<dbReference type="PROSITE" id="PS50106">
    <property type="entry name" value="PDZ"/>
    <property type="match status" value="1"/>
</dbReference>
<keyword evidence="1" id="KW-0732">Signal</keyword>
<dbReference type="SUPFAM" id="SSF50156">
    <property type="entry name" value="PDZ domain-like"/>
    <property type="match status" value="1"/>
</dbReference>
<dbReference type="EMBL" id="KM038916">
    <property type="protein sequence ID" value="AIG56377.1"/>
    <property type="molecule type" value="Genomic_DNA"/>
</dbReference>
<evidence type="ECO:0000259" key="2">
    <source>
        <dbReference type="PROSITE" id="PS50106"/>
    </source>
</evidence>
<dbReference type="InterPro" id="IPR003137">
    <property type="entry name" value="PA_domain"/>
</dbReference>
<protein>
    <submittedName>
        <fullName evidence="3">Secreted protein</fullName>
    </submittedName>
</protein>
<dbReference type="InterPro" id="IPR001478">
    <property type="entry name" value="PDZ"/>
</dbReference>
<feature type="domain" description="PDZ" evidence="2">
    <location>
        <begin position="27"/>
        <end position="107"/>
    </location>
</feature>
<reference evidence="3" key="1">
    <citation type="journal article" date="2014" name="Genome Biol. Evol.">
        <title>The secreted proteins of Achlya hypogyna and Thraustotheca clavata identify the ancestral oomycete secretome and reveal gene acquisitions by horizontal gene transfer.</title>
        <authorList>
            <person name="Misner I."/>
            <person name="Blouin N."/>
            <person name="Leonard G."/>
            <person name="Richards T.A."/>
            <person name="Lane C.E."/>
        </authorList>
    </citation>
    <scope>NUCLEOTIDE SEQUENCE</scope>
    <source>
        <strain evidence="3">ATCC 48635</strain>
    </source>
</reference>
<name>A0A0A7CNA7_ACHHY</name>
<dbReference type="InterPro" id="IPR036034">
    <property type="entry name" value="PDZ_sf"/>
</dbReference>
<dbReference type="Gene3D" id="3.50.30.30">
    <property type="match status" value="1"/>
</dbReference>
<accession>A0A0A7CNA7</accession>
<feature type="chain" id="PRO_5002038133" evidence="1">
    <location>
        <begin position="20"/>
        <end position="497"/>
    </location>
</feature>
<dbReference type="Pfam" id="PF02225">
    <property type="entry name" value="PA"/>
    <property type="match status" value="1"/>
</dbReference>
<evidence type="ECO:0000313" key="3">
    <source>
        <dbReference type="EMBL" id="AIG56377.1"/>
    </source>
</evidence>
<proteinExistence type="predicted"/>
<sequence>MGPLRHLLALAVLCGGARGSDEACSAEIHVVLETAEPLGVVLSERLQITSFVHDEQGRDRPLEATGRVEVGDVLTSVNGQVPTSLGDAVQLLQAASLPRTLTFRAASPRCCSDAAPKTDSFVRVATDGMWTETFFAVKSDFGDAPQCFAYPLVLAAPVDACAPLRVDVSQRYVLAQSSQRCSAHQQALLVGQAGGLGVVLAQFPEKKPEALDLPRGFSGEIRTPVIMVSQTSGQIMASMLASNPMISFVVTPQCSDGPATPASAAQDALATTTAGNLVALADGASHTFPVRMLGSETLLPGGFLKAPSSPVLALGRFKLRFAAESLCGPSARLRFVKGAFVVAAIDAACSSHNQVPRGVHSRDHVNAAEAAGASGLVFSTASSILQRRPFEEPLVLPTVFLSATAVDALRILSGSSGLAENGEVYIEFEPSNVHEHQYEELAALTHMGNWPASTLGRRVLYHRVRRAIAEDPTEDKAAALDALYAQADLHYGLSVER</sequence>
<organism evidence="3">
    <name type="scientific">Achlya hypogyna</name>
    <name type="common">Oomycete</name>
    <name type="synonym">Protoachlya hypogyna</name>
    <dbReference type="NCBI Taxonomy" id="1202772"/>
    <lineage>
        <taxon>Eukaryota</taxon>
        <taxon>Sar</taxon>
        <taxon>Stramenopiles</taxon>
        <taxon>Oomycota</taxon>
        <taxon>Saprolegniomycetes</taxon>
        <taxon>Saprolegniales</taxon>
        <taxon>Achlyaceae</taxon>
        <taxon>Achlya</taxon>
    </lineage>
</organism>
<evidence type="ECO:0000256" key="1">
    <source>
        <dbReference type="SAM" id="SignalP"/>
    </source>
</evidence>
<feature type="signal peptide" evidence="1">
    <location>
        <begin position="1"/>
        <end position="19"/>
    </location>
</feature>
<dbReference type="AlphaFoldDB" id="A0A0A7CNA7"/>